<dbReference type="GO" id="GO:0000271">
    <property type="term" value="P:polysaccharide biosynthetic process"/>
    <property type="evidence" value="ECO:0007669"/>
    <property type="project" value="TreeGrafter"/>
</dbReference>
<accession>A0A521FJY2</accession>
<evidence type="ECO:0000313" key="5">
    <source>
        <dbReference type="EMBL" id="SMO95910.1"/>
    </source>
</evidence>
<dbReference type="FunFam" id="3.40.640.10:FF:000037">
    <property type="entry name" value="dTDP-4-amino-4,6-dideoxygalactose transaminase"/>
    <property type="match status" value="1"/>
</dbReference>
<dbReference type="Proteomes" id="UP000317557">
    <property type="component" value="Unassembled WGS sequence"/>
</dbReference>
<dbReference type="NCBIfam" id="TIGR02379">
    <property type="entry name" value="ECA_wecE"/>
    <property type="match status" value="1"/>
</dbReference>
<keyword evidence="3 4" id="KW-0663">Pyridoxal phosphate</keyword>
<name>A0A521FJY2_9BACT</name>
<dbReference type="InterPro" id="IPR015421">
    <property type="entry name" value="PyrdxlP-dep_Trfase_major"/>
</dbReference>
<sequence length="395" mass="45319">MSNQQIPFNKPFLTGKETEYIEDAVMFGKISGNGDFTKKCHAFFQERYNFSKTLLTTSCTDALEMSAILVDIQPGDEVIMPAYTFVSTANAFILRGANIRFVDSREDHPGMDEDLIEELITPKTKAIVVVHYAGISCDMQKILDIADKHDLYVIEDAAQAIESYYTFPDGTRKPLGSIGHLGCFSFHETKNIIAGEGGMLVVNDEELRSRAEIIWEKGTNRSAFFRGEVDKYGWKDIGSSFLPSELTSAFLFAQLENIEKIQSRRKLIWQRYNGALSERVSELNIQSPFVPAYSTNNAHMFYLVTESYEQRTELLSYLKEKKILAVFHYLSLHKSDFFADKHDGRDLPMSDRYSDRLLRLPLYYDLTDAQQNYIIRSIKRFVEEKISDKYFLQSA</sequence>
<dbReference type="CDD" id="cd00616">
    <property type="entry name" value="AHBA_syn"/>
    <property type="match status" value="1"/>
</dbReference>
<dbReference type="PANTHER" id="PTHR30244:SF34">
    <property type="entry name" value="DTDP-4-AMINO-4,6-DIDEOXYGALACTOSE TRANSAMINASE"/>
    <property type="match status" value="1"/>
</dbReference>
<organism evidence="5 6">
    <name type="scientific">Gracilimonas mengyeensis</name>
    <dbReference type="NCBI Taxonomy" id="1302730"/>
    <lineage>
        <taxon>Bacteria</taxon>
        <taxon>Pseudomonadati</taxon>
        <taxon>Balneolota</taxon>
        <taxon>Balneolia</taxon>
        <taxon>Balneolales</taxon>
        <taxon>Balneolaceae</taxon>
        <taxon>Gracilimonas</taxon>
    </lineage>
</organism>
<dbReference type="InterPro" id="IPR012749">
    <property type="entry name" value="WecE-like"/>
</dbReference>
<protein>
    <submittedName>
        <fullName evidence="5">dTDP-4-amino-4,6-dideoxygalactose transaminase</fullName>
    </submittedName>
</protein>
<feature type="modified residue" description="N6-(pyridoxal phosphate)lysine" evidence="3">
    <location>
        <position position="190"/>
    </location>
</feature>
<dbReference type="RefSeq" id="WP_142456153.1">
    <property type="nucleotide sequence ID" value="NZ_FXTP01000019.1"/>
</dbReference>
<dbReference type="InterPro" id="IPR015422">
    <property type="entry name" value="PyrdxlP-dep_Trfase_small"/>
</dbReference>
<reference evidence="5 6" key="1">
    <citation type="submission" date="2017-05" db="EMBL/GenBank/DDBJ databases">
        <authorList>
            <person name="Varghese N."/>
            <person name="Submissions S."/>
        </authorList>
    </citation>
    <scope>NUCLEOTIDE SEQUENCE [LARGE SCALE GENOMIC DNA]</scope>
    <source>
        <strain evidence="5 6">DSM 21985</strain>
    </source>
</reference>
<dbReference type="GO" id="GO:0030170">
    <property type="term" value="F:pyridoxal phosphate binding"/>
    <property type="evidence" value="ECO:0007669"/>
    <property type="project" value="TreeGrafter"/>
</dbReference>
<dbReference type="PIRSF" id="PIRSF000390">
    <property type="entry name" value="PLP_StrS"/>
    <property type="match status" value="1"/>
</dbReference>
<dbReference type="Gene3D" id="3.90.1150.10">
    <property type="entry name" value="Aspartate Aminotransferase, domain 1"/>
    <property type="match status" value="1"/>
</dbReference>
<evidence type="ECO:0000256" key="1">
    <source>
        <dbReference type="ARBA" id="ARBA00037999"/>
    </source>
</evidence>
<dbReference type="SUPFAM" id="SSF53383">
    <property type="entry name" value="PLP-dependent transferases"/>
    <property type="match status" value="1"/>
</dbReference>
<dbReference type="AlphaFoldDB" id="A0A521FJY2"/>
<evidence type="ECO:0000256" key="2">
    <source>
        <dbReference type="PIRSR" id="PIRSR000390-1"/>
    </source>
</evidence>
<dbReference type="Gene3D" id="3.40.640.10">
    <property type="entry name" value="Type I PLP-dependent aspartate aminotransferase-like (Major domain)"/>
    <property type="match status" value="1"/>
</dbReference>
<evidence type="ECO:0000256" key="3">
    <source>
        <dbReference type="PIRSR" id="PIRSR000390-2"/>
    </source>
</evidence>
<comment type="similarity">
    <text evidence="1 4">Belongs to the DegT/DnrJ/EryC1 family.</text>
</comment>
<dbReference type="Pfam" id="PF01041">
    <property type="entry name" value="DegT_DnrJ_EryC1"/>
    <property type="match status" value="1"/>
</dbReference>
<dbReference type="NCBIfam" id="NF008687">
    <property type="entry name" value="PRK11706.1"/>
    <property type="match status" value="1"/>
</dbReference>
<proteinExistence type="inferred from homology"/>
<dbReference type="InterPro" id="IPR015424">
    <property type="entry name" value="PyrdxlP-dep_Trfase"/>
</dbReference>
<keyword evidence="6" id="KW-1185">Reference proteome</keyword>
<evidence type="ECO:0000313" key="6">
    <source>
        <dbReference type="Proteomes" id="UP000317557"/>
    </source>
</evidence>
<gene>
    <name evidence="5" type="ORF">SAMN06265219_11959</name>
</gene>
<dbReference type="OrthoDB" id="9810913at2"/>
<evidence type="ECO:0000256" key="4">
    <source>
        <dbReference type="RuleBase" id="RU004508"/>
    </source>
</evidence>
<dbReference type="PANTHER" id="PTHR30244">
    <property type="entry name" value="TRANSAMINASE"/>
    <property type="match status" value="1"/>
</dbReference>
<dbReference type="InterPro" id="IPR000653">
    <property type="entry name" value="DegT/StrS_aminotransferase"/>
</dbReference>
<dbReference type="GO" id="GO:0019180">
    <property type="term" value="F:dTDP-4-amino-4,6-dideoxygalactose transaminase activity"/>
    <property type="evidence" value="ECO:0007669"/>
    <property type="project" value="TreeGrafter"/>
</dbReference>
<feature type="active site" description="Proton acceptor" evidence="2">
    <location>
        <position position="190"/>
    </location>
</feature>
<dbReference type="EMBL" id="FXTP01000019">
    <property type="protein sequence ID" value="SMO95910.1"/>
    <property type="molecule type" value="Genomic_DNA"/>
</dbReference>